<dbReference type="Gene3D" id="3.40.50.2300">
    <property type="match status" value="2"/>
</dbReference>
<dbReference type="GO" id="GO:0030313">
    <property type="term" value="C:cell envelope"/>
    <property type="evidence" value="ECO:0007669"/>
    <property type="project" value="UniProtKB-SubCell"/>
</dbReference>
<accession>A0A7Y0QGG6</accession>
<reference evidence="5 6" key="1">
    <citation type="submission" date="2020-04" db="EMBL/GenBank/DDBJ databases">
        <title>Sequencing and Assembly of C. fimi.</title>
        <authorList>
            <person name="Ramsey A.R."/>
        </authorList>
    </citation>
    <scope>NUCLEOTIDE SEQUENCE [LARGE SCALE GENOMIC DNA]</scope>
    <source>
        <strain evidence="5 6">SB</strain>
    </source>
</reference>
<protein>
    <submittedName>
        <fullName evidence="5">D-ribose ABC transporter substrate-binding protein</fullName>
    </submittedName>
</protein>
<proteinExistence type="inferred from homology"/>
<dbReference type="PANTHER" id="PTHR46847:SF1">
    <property type="entry name" value="D-ALLOSE-BINDING PERIPLASMIC PROTEIN-RELATED"/>
    <property type="match status" value="1"/>
</dbReference>
<comment type="caution">
    <text evidence="5">The sequence shown here is derived from an EMBL/GenBank/DDBJ whole genome shotgun (WGS) entry which is preliminary data.</text>
</comment>
<feature type="domain" description="Periplasmic binding protein" evidence="4">
    <location>
        <begin position="56"/>
        <end position="306"/>
    </location>
</feature>
<evidence type="ECO:0000259" key="4">
    <source>
        <dbReference type="Pfam" id="PF13407"/>
    </source>
</evidence>
<comment type="similarity">
    <text evidence="2">Belongs to the bacterial solute-binding protein 2 family.</text>
</comment>
<organism evidence="5 6">
    <name type="scientific">Cellulomonas fimi</name>
    <dbReference type="NCBI Taxonomy" id="1708"/>
    <lineage>
        <taxon>Bacteria</taxon>
        <taxon>Bacillati</taxon>
        <taxon>Actinomycetota</taxon>
        <taxon>Actinomycetes</taxon>
        <taxon>Micrococcales</taxon>
        <taxon>Cellulomonadaceae</taxon>
        <taxon>Cellulomonas</taxon>
    </lineage>
</organism>
<evidence type="ECO:0000256" key="2">
    <source>
        <dbReference type="ARBA" id="ARBA00007639"/>
    </source>
</evidence>
<dbReference type="PROSITE" id="PS51257">
    <property type="entry name" value="PROKAR_LIPOPROTEIN"/>
    <property type="match status" value="1"/>
</dbReference>
<dbReference type="Pfam" id="PF13407">
    <property type="entry name" value="Peripla_BP_4"/>
    <property type="match status" value="1"/>
</dbReference>
<evidence type="ECO:0000256" key="1">
    <source>
        <dbReference type="ARBA" id="ARBA00004196"/>
    </source>
</evidence>
<dbReference type="EMBL" id="JABCJJ010000003">
    <property type="protein sequence ID" value="NMR19215.1"/>
    <property type="molecule type" value="Genomic_DNA"/>
</dbReference>
<dbReference type="AlphaFoldDB" id="A0A7Y0QGG6"/>
<keyword evidence="6" id="KW-1185">Reference proteome</keyword>
<dbReference type="Proteomes" id="UP000562124">
    <property type="component" value="Unassembled WGS sequence"/>
</dbReference>
<dbReference type="InterPro" id="IPR028082">
    <property type="entry name" value="Peripla_BP_I"/>
</dbReference>
<sequence>MELFKNTSAKERLTRAAVTMVTAVAVLGVAACGGGGGTDTVAGTPADGGGDARILLAVSTLANPFFIEMRDGAQEAADAAGVELVVVDAQDDPATQSNQLADALSQNFDIVVLNATDSEAVAPAVKRLNEAEVPVILVDREVNGAEAETYVASDNVELGRLGGEALVEAIGGEGKVAVLRGISGLPSSNERFEGFNTAVDAAEGVEVVAAQVADYDRARGLDVMSNILQANPDIVGVFAENDEMALGAIQALGPRAGNDVFVVGIDGTPDALAAIKEGTMYATIAQQAGELGKAGVDQALAVLDGEDLPETTVVDVKTVTADS</sequence>
<dbReference type="InterPro" id="IPR025997">
    <property type="entry name" value="SBP_2_dom"/>
</dbReference>
<comment type="subcellular location">
    <subcellularLocation>
        <location evidence="1">Cell envelope</location>
    </subcellularLocation>
</comment>
<evidence type="ECO:0000313" key="5">
    <source>
        <dbReference type="EMBL" id="NMR19215.1"/>
    </source>
</evidence>
<dbReference type="GO" id="GO:0030246">
    <property type="term" value="F:carbohydrate binding"/>
    <property type="evidence" value="ECO:0007669"/>
    <property type="project" value="UniProtKB-ARBA"/>
</dbReference>
<evidence type="ECO:0000313" key="6">
    <source>
        <dbReference type="Proteomes" id="UP000562124"/>
    </source>
</evidence>
<evidence type="ECO:0000256" key="3">
    <source>
        <dbReference type="ARBA" id="ARBA00022729"/>
    </source>
</evidence>
<dbReference type="PANTHER" id="PTHR46847">
    <property type="entry name" value="D-ALLOSE-BINDING PERIPLASMIC PROTEIN-RELATED"/>
    <property type="match status" value="1"/>
</dbReference>
<keyword evidence="3" id="KW-0732">Signal</keyword>
<name>A0A7Y0QGG6_CELFI</name>
<dbReference type="RefSeq" id="WP_169323343.1">
    <property type="nucleotide sequence ID" value="NZ_JABCJJ010000003.1"/>
</dbReference>
<gene>
    <name evidence="5" type="ORF">HIR71_03110</name>
</gene>
<dbReference type="SUPFAM" id="SSF53822">
    <property type="entry name" value="Periplasmic binding protein-like I"/>
    <property type="match status" value="1"/>
</dbReference>